<dbReference type="InterPro" id="IPR003615">
    <property type="entry name" value="HNH_nuc"/>
</dbReference>
<organism evidence="1 2">
    <name type="scientific">Cytobacillus horneckiae</name>
    <dbReference type="NCBI Taxonomy" id="549687"/>
    <lineage>
        <taxon>Bacteria</taxon>
        <taxon>Bacillati</taxon>
        <taxon>Bacillota</taxon>
        <taxon>Bacilli</taxon>
        <taxon>Bacillales</taxon>
        <taxon>Bacillaceae</taxon>
        <taxon>Cytobacillus</taxon>
    </lineage>
</organism>
<dbReference type="GO" id="GO:0004519">
    <property type="term" value="F:endonuclease activity"/>
    <property type="evidence" value="ECO:0007669"/>
    <property type="project" value="UniProtKB-KW"/>
</dbReference>
<name>A0A2N0ZLB0_9BACI</name>
<protein>
    <submittedName>
        <fullName evidence="1">HNH endonuclease</fullName>
    </submittedName>
</protein>
<keyword evidence="2" id="KW-1185">Reference proteome</keyword>
<evidence type="ECO:0000313" key="1">
    <source>
        <dbReference type="EMBL" id="PKG30297.1"/>
    </source>
</evidence>
<reference evidence="1 2" key="1">
    <citation type="journal article" date="2010" name="Int. J. Syst. Evol. Microbiol.">
        <title>Bacillus horneckiae sp. nov., isolated from a spacecraft-assembly clean room.</title>
        <authorList>
            <person name="Vaishampayan P."/>
            <person name="Probst A."/>
            <person name="Krishnamurthi S."/>
            <person name="Ghosh S."/>
            <person name="Osman S."/>
            <person name="McDowall A."/>
            <person name="Ruckmani A."/>
            <person name="Mayilraj S."/>
            <person name="Venkateswaran K."/>
        </authorList>
    </citation>
    <scope>NUCLEOTIDE SEQUENCE [LARGE SCALE GENOMIC DNA]</scope>
    <source>
        <strain evidence="2">1PO1SC</strain>
    </source>
</reference>
<comment type="caution">
    <text evidence="1">The sequence shown here is derived from an EMBL/GenBank/DDBJ whole genome shotgun (WGS) entry which is preliminary data.</text>
</comment>
<gene>
    <name evidence="1" type="ORF">CWS20_04715</name>
</gene>
<keyword evidence="1" id="KW-0378">Hydrolase</keyword>
<sequence length="124" mass="14302">MTVGWAGGGISNSADQVGPVLANKRAKLYQLFKNNHSGKVLPFPARADYKTVPLEDRVPWNNTLRGKYIKDYINTYGDPKWDWSALDIHHVRPRERGGQNNFANLYPIPRDIHQQIVTPWWVNY</sequence>
<dbReference type="EMBL" id="PISD01000008">
    <property type="protein sequence ID" value="PKG30297.1"/>
    <property type="molecule type" value="Genomic_DNA"/>
</dbReference>
<dbReference type="CDD" id="cd00085">
    <property type="entry name" value="HNHc"/>
    <property type="match status" value="1"/>
</dbReference>
<dbReference type="Proteomes" id="UP000233343">
    <property type="component" value="Unassembled WGS sequence"/>
</dbReference>
<keyword evidence="1" id="KW-0540">Nuclease</keyword>
<accession>A0A2N0ZLB0</accession>
<evidence type="ECO:0000313" key="2">
    <source>
        <dbReference type="Proteomes" id="UP000233343"/>
    </source>
</evidence>
<keyword evidence="1" id="KW-0255">Endonuclease</keyword>
<dbReference type="RefSeq" id="WP_066199623.1">
    <property type="nucleotide sequence ID" value="NZ_JAFDQP010000002.1"/>
</dbReference>
<proteinExistence type="predicted"/>
<dbReference type="AlphaFoldDB" id="A0A2N0ZLB0"/>